<dbReference type="Proteomes" id="UP000177169">
    <property type="component" value="Unassembled WGS sequence"/>
</dbReference>
<evidence type="ECO:0000313" key="2">
    <source>
        <dbReference type="EMBL" id="OGM34250.1"/>
    </source>
</evidence>
<dbReference type="STRING" id="1802505.A3D01_01870"/>
<gene>
    <name evidence="2" type="ORF">A3D01_01870</name>
</gene>
<feature type="chain" id="PRO_5009533872" evidence="1">
    <location>
        <begin position="27"/>
        <end position="308"/>
    </location>
</feature>
<keyword evidence="1" id="KW-0732">Signal</keyword>
<name>A0A1F7Z4A4_9BACT</name>
<dbReference type="AlphaFoldDB" id="A0A1F7Z4A4"/>
<accession>A0A1F7Z4A4</accession>
<dbReference type="EMBL" id="MGGR01000008">
    <property type="protein sequence ID" value="OGM34250.1"/>
    <property type="molecule type" value="Genomic_DNA"/>
</dbReference>
<feature type="signal peptide" evidence="1">
    <location>
        <begin position="1"/>
        <end position="26"/>
    </location>
</feature>
<evidence type="ECO:0000256" key="1">
    <source>
        <dbReference type="SAM" id="SignalP"/>
    </source>
</evidence>
<comment type="caution">
    <text evidence="2">The sequence shown here is derived from an EMBL/GenBank/DDBJ whole genome shotgun (WGS) entry which is preliminary data.</text>
</comment>
<protein>
    <submittedName>
        <fullName evidence="2">Uncharacterized protein</fullName>
    </submittedName>
</protein>
<proteinExistence type="predicted"/>
<organism evidence="2 3">
    <name type="scientific">Candidatus Woesebacteria bacterium RIFCSPHIGHO2_02_FULL_39_13</name>
    <dbReference type="NCBI Taxonomy" id="1802505"/>
    <lineage>
        <taxon>Bacteria</taxon>
        <taxon>Candidatus Woeseibacteriota</taxon>
    </lineage>
</organism>
<reference evidence="2 3" key="1">
    <citation type="journal article" date="2016" name="Nat. Commun.">
        <title>Thousands of microbial genomes shed light on interconnected biogeochemical processes in an aquifer system.</title>
        <authorList>
            <person name="Anantharaman K."/>
            <person name="Brown C.T."/>
            <person name="Hug L.A."/>
            <person name="Sharon I."/>
            <person name="Castelle C.J."/>
            <person name="Probst A.J."/>
            <person name="Thomas B.C."/>
            <person name="Singh A."/>
            <person name="Wilkins M.J."/>
            <person name="Karaoz U."/>
            <person name="Brodie E.L."/>
            <person name="Williams K.H."/>
            <person name="Hubbard S.S."/>
            <person name="Banfield J.F."/>
        </authorList>
    </citation>
    <scope>NUCLEOTIDE SEQUENCE [LARGE SCALE GENOMIC DNA]</scope>
</reference>
<sequence>MKKIILSLFTIGVIAVVALVATQAFFNDTETSTGNVLQAGALDLKIDNTCYYNGQACELPEGQTEGQTFWNGAANVGNECSCTWQSKDLGERDVFFSFFDLKPGDWEEDTISVNVDNPSWLCADFNLTRDADNSCTEPENAVVGGEDGLCDENEGDGELDDYLNIVFWYDDGDNVYECTDEAQQECEEIIIQDAADLVLGSGRWALADSLTGKPIPANETFYIGKFFCFGTPTQTPVAQDNQGATGTNGPDSLRGSGFTCDGSLVDNKPQTDSLEGNIEFYAEQARHNDGFLCNPPVTSFFSSFKKVG</sequence>
<evidence type="ECO:0000313" key="3">
    <source>
        <dbReference type="Proteomes" id="UP000177169"/>
    </source>
</evidence>